<dbReference type="InterPro" id="IPR011989">
    <property type="entry name" value="ARM-like"/>
</dbReference>
<keyword evidence="5 7" id="KW-0539">Nucleus</keyword>
<dbReference type="InterPro" id="IPR012954">
    <property type="entry name" value="BP28_C_dom"/>
</dbReference>
<dbReference type="GO" id="GO:0034455">
    <property type="term" value="C:t-UTP complex"/>
    <property type="evidence" value="ECO:0007669"/>
    <property type="project" value="TreeGrafter"/>
</dbReference>
<keyword evidence="6 7" id="KW-0687">Ribonucleoprotein</keyword>
<reference evidence="10" key="1">
    <citation type="submission" date="2021-01" db="EMBL/GenBank/DDBJ databases">
        <authorList>
            <person name="Corre E."/>
            <person name="Pelletier E."/>
            <person name="Niang G."/>
            <person name="Scheremetjew M."/>
            <person name="Finn R."/>
            <person name="Kale V."/>
            <person name="Holt S."/>
            <person name="Cochrane G."/>
            <person name="Meng A."/>
            <person name="Brown T."/>
            <person name="Cohen L."/>
        </authorList>
    </citation>
    <scope>NUCLEOTIDE SEQUENCE</scope>
    <source>
        <strain evidence="10">CCMP2058</strain>
    </source>
</reference>
<evidence type="ECO:0000256" key="1">
    <source>
        <dbReference type="ARBA" id="ARBA00004604"/>
    </source>
</evidence>
<dbReference type="Gene3D" id="1.25.10.10">
    <property type="entry name" value="Leucine-rich Repeat Variant"/>
    <property type="match status" value="1"/>
</dbReference>
<keyword evidence="3 7" id="KW-0690">Ribosome biogenesis</keyword>
<keyword evidence="4 7" id="KW-0698">rRNA processing</keyword>
<dbReference type="GO" id="GO:0000462">
    <property type="term" value="P:maturation of SSU-rRNA from tricistronic rRNA transcript (SSU-rRNA, 5.8S rRNA, LSU-rRNA)"/>
    <property type="evidence" value="ECO:0007669"/>
    <property type="project" value="TreeGrafter"/>
</dbReference>
<protein>
    <recommendedName>
        <fullName evidence="7">HEAT repeat-containing protein 1</fullName>
    </recommendedName>
</protein>
<dbReference type="InterPro" id="IPR016024">
    <property type="entry name" value="ARM-type_fold"/>
</dbReference>
<dbReference type="EMBL" id="HBEM01009133">
    <property type="protein sequence ID" value="CAD8441638.1"/>
    <property type="molecule type" value="Transcribed_RNA"/>
</dbReference>
<sequence>MSESSLHVLAEGGGEEDKEREAISVILLSALTVLETVTRSLPKFVHPFLPKMVPILTGAPLAILGESDGDIAEATNRAVKPVGEMVPMRVILPLAGGWYTNTVNKSRSEGVRRLFSIFEAAAAQMKTPEEVARQYKKFIKLYLIALDMRRQYAAKLGGAKEVEKAEDSVISGFLSLVMKLNETQLRAVFLAFVQWVSLAPSRQPKKRSKKSEDNKNDLTSDDFNPMRTVTLLRVSQALSGRLQAIFTPYLGHITEHMVYSMSYRDPSPESIIPSKSTNRLAPGKKRKRPNSENSPGSELLAGGGSKELGIAGLDVLRSWVTFDPDHTFDKNRLERVCGPMVSLLETAIRWFKEEDSYFSFIDEIFIPTAVSVTRHVSDHNLWKIINHAILEKGESKQAKVRRAAVRVVSVLYEEMGEQYLVLLPETVPFIAERMEDTDDKVEKEVERLISVVEKLSGEDLDSYLR</sequence>
<evidence type="ECO:0000313" key="10">
    <source>
        <dbReference type="EMBL" id="CAD8441638.1"/>
    </source>
</evidence>
<evidence type="ECO:0000256" key="6">
    <source>
        <dbReference type="ARBA" id="ARBA00023274"/>
    </source>
</evidence>
<evidence type="ECO:0000256" key="3">
    <source>
        <dbReference type="ARBA" id="ARBA00022517"/>
    </source>
</evidence>
<accession>A0A7S0GRT3</accession>
<name>A0A7S0GRT3_9EUKA</name>
<proteinExistence type="inferred from homology"/>
<dbReference type="InterPro" id="IPR040191">
    <property type="entry name" value="UTP10"/>
</dbReference>
<comment type="function">
    <text evidence="7">Involved in nucleolar processing of pre-18S ribosomal RNA.</text>
</comment>
<dbReference type="GO" id="GO:0030686">
    <property type="term" value="C:90S preribosome"/>
    <property type="evidence" value="ECO:0007669"/>
    <property type="project" value="TreeGrafter"/>
</dbReference>
<feature type="domain" description="BP28 C-terminal" evidence="9">
    <location>
        <begin position="128"/>
        <end position="327"/>
    </location>
</feature>
<dbReference type="PANTHER" id="PTHR13457:SF1">
    <property type="entry name" value="HEAT REPEAT-CONTAINING PROTEIN 1"/>
    <property type="match status" value="1"/>
</dbReference>
<evidence type="ECO:0000259" key="9">
    <source>
        <dbReference type="SMART" id="SM01036"/>
    </source>
</evidence>
<comment type="subcellular location">
    <subcellularLocation>
        <location evidence="1 7">Nucleus</location>
        <location evidence="1 7">Nucleolus</location>
    </subcellularLocation>
</comment>
<evidence type="ECO:0000256" key="7">
    <source>
        <dbReference type="RuleBase" id="RU367065"/>
    </source>
</evidence>
<evidence type="ECO:0000256" key="5">
    <source>
        <dbReference type="ARBA" id="ARBA00023242"/>
    </source>
</evidence>
<dbReference type="GO" id="GO:0032040">
    <property type="term" value="C:small-subunit processome"/>
    <property type="evidence" value="ECO:0007669"/>
    <property type="project" value="TreeGrafter"/>
</dbReference>
<evidence type="ECO:0000256" key="2">
    <source>
        <dbReference type="ARBA" id="ARBA00010559"/>
    </source>
</evidence>
<dbReference type="PANTHER" id="PTHR13457">
    <property type="entry name" value="BAP28"/>
    <property type="match status" value="1"/>
</dbReference>
<dbReference type="GO" id="GO:0045943">
    <property type="term" value="P:positive regulation of transcription by RNA polymerase I"/>
    <property type="evidence" value="ECO:0007669"/>
    <property type="project" value="TreeGrafter"/>
</dbReference>
<feature type="region of interest" description="Disordered" evidence="8">
    <location>
        <begin position="203"/>
        <end position="222"/>
    </location>
</feature>
<dbReference type="Pfam" id="PF08146">
    <property type="entry name" value="BP28CT"/>
    <property type="match status" value="1"/>
</dbReference>
<dbReference type="SUPFAM" id="SSF48371">
    <property type="entry name" value="ARM repeat"/>
    <property type="match status" value="1"/>
</dbReference>
<feature type="region of interest" description="Disordered" evidence="8">
    <location>
        <begin position="269"/>
        <end position="303"/>
    </location>
</feature>
<comment type="similarity">
    <text evidence="2 7">Belongs to the HEATR1/UTP10 family.</text>
</comment>
<dbReference type="SMART" id="SM01036">
    <property type="entry name" value="BP28CT"/>
    <property type="match status" value="1"/>
</dbReference>
<evidence type="ECO:0000256" key="8">
    <source>
        <dbReference type="SAM" id="MobiDB-lite"/>
    </source>
</evidence>
<gene>
    <name evidence="10" type="ORF">LAMO00422_LOCUS6379</name>
</gene>
<organism evidence="10">
    <name type="scientific">Amorphochlora amoebiformis</name>
    <dbReference type="NCBI Taxonomy" id="1561963"/>
    <lineage>
        <taxon>Eukaryota</taxon>
        <taxon>Sar</taxon>
        <taxon>Rhizaria</taxon>
        <taxon>Cercozoa</taxon>
        <taxon>Chlorarachniophyceae</taxon>
        <taxon>Amorphochlora</taxon>
    </lineage>
</organism>
<evidence type="ECO:0000256" key="4">
    <source>
        <dbReference type="ARBA" id="ARBA00022552"/>
    </source>
</evidence>
<dbReference type="AlphaFoldDB" id="A0A7S0GRT3"/>
<dbReference type="GO" id="GO:0030515">
    <property type="term" value="F:snoRNA binding"/>
    <property type="evidence" value="ECO:0007669"/>
    <property type="project" value="TreeGrafter"/>
</dbReference>